<evidence type="ECO:0000313" key="3">
    <source>
        <dbReference type="EMBL" id="KAJ7090942.1"/>
    </source>
</evidence>
<dbReference type="PANTHER" id="PTHR43086:SF2">
    <property type="entry name" value="HYDROXYSTEROID DEHYDROGENASE-LIKE PROTEIN 1"/>
    <property type="match status" value="1"/>
</dbReference>
<organism evidence="3 4">
    <name type="scientific">Mycena belliarum</name>
    <dbReference type="NCBI Taxonomy" id="1033014"/>
    <lineage>
        <taxon>Eukaryota</taxon>
        <taxon>Fungi</taxon>
        <taxon>Dikarya</taxon>
        <taxon>Basidiomycota</taxon>
        <taxon>Agaricomycotina</taxon>
        <taxon>Agaricomycetes</taxon>
        <taxon>Agaricomycetidae</taxon>
        <taxon>Agaricales</taxon>
        <taxon>Marasmiineae</taxon>
        <taxon>Mycenaceae</taxon>
        <taxon>Mycena</taxon>
    </lineage>
</organism>
<reference evidence="3" key="1">
    <citation type="submission" date="2023-03" db="EMBL/GenBank/DDBJ databases">
        <title>Massive genome expansion in bonnet fungi (Mycena s.s.) driven by repeated elements and novel gene families across ecological guilds.</title>
        <authorList>
            <consortium name="Lawrence Berkeley National Laboratory"/>
            <person name="Harder C.B."/>
            <person name="Miyauchi S."/>
            <person name="Viragh M."/>
            <person name="Kuo A."/>
            <person name="Thoen E."/>
            <person name="Andreopoulos B."/>
            <person name="Lu D."/>
            <person name="Skrede I."/>
            <person name="Drula E."/>
            <person name="Henrissat B."/>
            <person name="Morin E."/>
            <person name="Kohler A."/>
            <person name="Barry K."/>
            <person name="LaButti K."/>
            <person name="Morin E."/>
            <person name="Salamov A."/>
            <person name="Lipzen A."/>
            <person name="Mereny Z."/>
            <person name="Hegedus B."/>
            <person name="Baldrian P."/>
            <person name="Stursova M."/>
            <person name="Weitz H."/>
            <person name="Taylor A."/>
            <person name="Grigoriev I.V."/>
            <person name="Nagy L.G."/>
            <person name="Martin F."/>
            <person name="Kauserud H."/>
        </authorList>
    </citation>
    <scope>NUCLEOTIDE SEQUENCE</scope>
    <source>
        <strain evidence="3">CBHHK173m</strain>
    </source>
</reference>
<dbReference type="PANTHER" id="PTHR43086">
    <property type="entry name" value="VERY-LONG-CHAIN 3-OXOOACYL-COA REDUCTASE"/>
    <property type="match status" value="1"/>
</dbReference>
<dbReference type="Pfam" id="PF00106">
    <property type="entry name" value="adh_short"/>
    <property type="match status" value="1"/>
</dbReference>
<name>A0AAD6U541_9AGAR</name>
<dbReference type="AlphaFoldDB" id="A0AAD6U541"/>
<dbReference type="SUPFAM" id="SSF51735">
    <property type="entry name" value="NAD(P)-binding Rossmann-fold domains"/>
    <property type="match status" value="1"/>
</dbReference>
<accession>A0AAD6U541</accession>
<dbReference type="PIRSF" id="PIRSF000126">
    <property type="entry name" value="11-beta-HSD1"/>
    <property type="match status" value="1"/>
</dbReference>
<protein>
    <recommendedName>
        <fullName evidence="5">NAD(P)-binding protein</fullName>
    </recommendedName>
</protein>
<dbReference type="EMBL" id="JARJCN010000021">
    <property type="protein sequence ID" value="KAJ7090942.1"/>
    <property type="molecule type" value="Genomic_DNA"/>
</dbReference>
<dbReference type="Gene3D" id="3.40.50.720">
    <property type="entry name" value="NAD(P)-binding Rossmann-like Domain"/>
    <property type="match status" value="1"/>
</dbReference>
<keyword evidence="2" id="KW-0560">Oxidoreductase</keyword>
<dbReference type="InterPro" id="IPR002347">
    <property type="entry name" value="SDR_fam"/>
</dbReference>
<evidence type="ECO:0000256" key="2">
    <source>
        <dbReference type="ARBA" id="ARBA00023002"/>
    </source>
</evidence>
<dbReference type="Proteomes" id="UP001222325">
    <property type="component" value="Unassembled WGS sequence"/>
</dbReference>
<keyword evidence="1" id="KW-0521">NADP</keyword>
<evidence type="ECO:0000256" key="1">
    <source>
        <dbReference type="ARBA" id="ARBA00022857"/>
    </source>
</evidence>
<dbReference type="InterPro" id="IPR036291">
    <property type="entry name" value="NAD(P)-bd_dom_sf"/>
</dbReference>
<dbReference type="PRINTS" id="PR00081">
    <property type="entry name" value="GDHRDH"/>
</dbReference>
<evidence type="ECO:0000313" key="4">
    <source>
        <dbReference type="Proteomes" id="UP001222325"/>
    </source>
</evidence>
<evidence type="ECO:0008006" key="5">
    <source>
        <dbReference type="Google" id="ProtNLM"/>
    </source>
</evidence>
<dbReference type="GO" id="GO:0030497">
    <property type="term" value="P:fatty acid elongation"/>
    <property type="evidence" value="ECO:0007669"/>
    <property type="project" value="TreeGrafter"/>
</dbReference>
<proteinExistence type="predicted"/>
<comment type="caution">
    <text evidence="3">The sequence shown here is derived from an EMBL/GenBank/DDBJ whole genome shotgun (WGS) entry which is preliminary data.</text>
</comment>
<sequence length="294" mass="31475">MPFPLLHWLYPSALPKYLRTSRDGASSWAFVTGASDGIGLALAHELGARGFNVLIHGRNASKLTRVQEELCAAHPKVEFRTITADASNFTAQDIERVAAVVADLNLTVLINNVGGVAPLSSNFKHFESTTPAEMVALYNLNVLFPLQLTRALLPQLSAQKAPTLIATCGSAAHVGQPYVAAYSGCKGALRAWTRALAAEQMVAKTGVEVVYLVVGPTYTPQLQKDPNMKAGLMMPTAEVMANSILARVGQGHRCVAPYFWHAVQDGVLYGLLPERMADGIVAGVLKKSVEPKGE</sequence>
<keyword evidence="4" id="KW-1185">Reference proteome</keyword>
<dbReference type="GO" id="GO:0005783">
    <property type="term" value="C:endoplasmic reticulum"/>
    <property type="evidence" value="ECO:0007669"/>
    <property type="project" value="TreeGrafter"/>
</dbReference>
<dbReference type="GO" id="GO:0016491">
    <property type="term" value="F:oxidoreductase activity"/>
    <property type="evidence" value="ECO:0007669"/>
    <property type="project" value="UniProtKB-KW"/>
</dbReference>
<gene>
    <name evidence="3" type="ORF">B0H15DRAFT_837395</name>
</gene>